<comment type="subcellular location">
    <subcellularLocation>
        <location evidence="1">Cell membrane</location>
        <topology evidence="1">Multi-pass membrane protein</topology>
    </subcellularLocation>
</comment>
<feature type="transmembrane region" description="Helical" evidence="9">
    <location>
        <begin position="171"/>
        <end position="190"/>
    </location>
</feature>
<feature type="transmembrane region" description="Helical" evidence="9">
    <location>
        <begin position="318"/>
        <end position="338"/>
    </location>
</feature>
<feature type="domain" description="Major facilitator superfamily (MFS) profile" evidence="10">
    <location>
        <begin position="16"/>
        <end position="401"/>
    </location>
</feature>
<evidence type="ECO:0000256" key="1">
    <source>
        <dbReference type="ARBA" id="ARBA00004651"/>
    </source>
</evidence>
<dbReference type="Proteomes" id="UP000559182">
    <property type="component" value="Unassembled WGS sequence"/>
</dbReference>
<evidence type="ECO:0000256" key="2">
    <source>
        <dbReference type="ARBA" id="ARBA00006236"/>
    </source>
</evidence>
<feature type="transmembrane region" description="Helical" evidence="9">
    <location>
        <begin position="82"/>
        <end position="101"/>
    </location>
</feature>
<feature type="transmembrane region" description="Helical" evidence="9">
    <location>
        <begin position="345"/>
        <end position="366"/>
    </location>
</feature>
<feature type="transmembrane region" description="Helical" evidence="9">
    <location>
        <begin position="51"/>
        <end position="70"/>
    </location>
</feature>
<dbReference type="FunFam" id="1.20.1720.10:FF:000005">
    <property type="entry name" value="Bcr/CflA family efflux transporter"/>
    <property type="match status" value="1"/>
</dbReference>
<keyword evidence="5" id="KW-1003">Cell membrane</keyword>
<dbReference type="Pfam" id="PF07690">
    <property type="entry name" value="MFS_1"/>
    <property type="match status" value="1"/>
</dbReference>
<dbReference type="InterPro" id="IPR005829">
    <property type="entry name" value="Sugar_transporter_CS"/>
</dbReference>
<dbReference type="InterPro" id="IPR036259">
    <property type="entry name" value="MFS_trans_sf"/>
</dbReference>
<dbReference type="GO" id="GO:0005886">
    <property type="term" value="C:plasma membrane"/>
    <property type="evidence" value="ECO:0007669"/>
    <property type="project" value="UniProtKB-SubCell"/>
</dbReference>
<name>A0A839N999_9MICO</name>
<keyword evidence="6 9" id="KW-0812">Transmembrane</keyword>
<dbReference type="GO" id="GO:1990961">
    <property type="term" value="P:xenobiotic detoxification by transmembrane export across the plasma membrane"/>
    <property type="evidence" value="ECO:0007669"/>
    <property type="project" value="InterPro"/>
</dbReference>
<feature type="transmembrane region" description="Helical" evidence="9">
    <location>
        <begin position="256"/>
        <end position="273"/>
    </location>
</feature>
<feature type="transmembrane region" description="Helical" evidence="9">
    <location>
        <begin position="372"/>
        <end position="394"/>
    </location>
</feature>
<evidence type="ECO:0000256" key="6">
    <source>
        <dbReference type="ARBA" id="ARBA00022692"/>
    </source>
</evidence>
<dbReference type="InterPro" id="IPR011701">
    <property type="entry name" value="MFS"/>
</dbReference>
<organism evidence="11 12">
    <name type="scientific">Flexivirga oryzae</name>
    <dbReference type="NCBI Taxonomy" id="1794944"/>
    <lineage>
        <taxon>Bacteria</taxon>
        <taxon>Bacillati</taxon>
        <taxon>Actinomycetota</taxon>
        <taxon>Actinomycetes</taxon>
        <taxon>Micrococcales</taxon>
        <taxon>Dermacoccaceae</taxon>
        <taxon>Flexivirga</taxon>
    </lineage>
</organism>
<dbReference type="PROSITE" id="PS50850">
    <property type="entry name" value="MFS"/>
    <property type="match status" value="1"/>
</dbReference>
<dbReference type="EMBL" id="JACHVQ010000002">
    <property type="protein sequence ID" value="MBB2892733.1"/>
    <property type="molecule type" value="Genomic_DNA"/>
</dbReference>
<feature type="transmembrane region" description="Helical" evidence="9">
    <location>
        <begin position="222"/>
        <end position="244"/>
    </location>
</feature>
<evidence type="ECO:0000313" key="12">
    <source>
        <dbReference type="Proteomes" id="UP000559182"/>
    </source>
</evidence>
<dbReference type="PANTHER" id="PTHR42718">
    <property type="entry name" value="MAJOR FACILITATOR SUPERFAMILY MULTIDRUG TRANSPORTER MFSC"/>
    <property type="match status" value="1"/>
</dbReference>
<dbReference type="PRINTS" id="PR01035">
    <property type="entry name" value="TCRTETA"/>
</dbReference>
<accession>A0A839N999</accession>
<keyword evidence="7 9" id="KW-1133">Transmembrane helix</keyword>
<keyword evidence="8 9" id="KW-0472">Membrane</keyword>
<comment type="caution">
    <text evidence="11">The sequence shown here is derived from an EMBL/GenBank/DDBJ whole genome shotgun (WGS) entry which is preliminary data.</text>
</comment>
<evidence type="ECO:0000259" key="10">
    <source>
        <dbReference type="PROSITE" id="PS50850"/>
    </source>
</evidence>
<dbReference type="Gene3D" id="1.20.1720.10">
    <property type="entry name" value="Multidrug resistance protein D"/>
    <property type="match status" value="1"/>
</dbReference>
<proteinExistence type="inferred from homology"/>
<dbReference type="PANTHER" id="PTHR42718:SF9">
    <property type="entry name" value="MAJOR FACILITATOR SUPERFAMILY MULTIDRUG TRANSPORTER MFSC"/>
    <property type="match status" value="1"/>
</dbReference>
<dbReference type="RefSeq" id="WP_343065892.1">
    <property type="nucleotide sequence ID" value="NZ_JACHVQ010000002.1"/>
</dbReference>
<protein>
    <submittedName>
        <fullName evidence="11">DHA1 family bicyclomycin/chloramphenicol resistance-like MFS transporter</fullName>
    </submittedName>
</protein>
<evidence type="ECO:0000256" key="8">
    <source>
        <dbReference type="ARBA" id="ARBA00023136"/>
    </source>
</evidence>
<comment type="similarity">
    <text evidence="3">Belongs to the major facilitator superfamily. TCR/Tet family.</text>
</comment>
<dbReference type="InterPro" id="IPR004812">
    <property type="entry name" value="Efflux_drug-R_Bcr/CmlA"/>
</dbReference>
<dbReference type="NCBIfam" id="TIGR00710">
    <property type="entry name" value="efflux_Bcr_CflA"/>
    <property type="match status" value="1"/>
</dbReference>
<evidence type="ECO:0000256" key="7">
    <source>
        <dbReference type="ARBA" id="ARBA00022989"/>
    </source>
</evidence>
<keyword evidence="12" id="KW-1185">Reference proteome</keyword>
<evidence type="ECO:0000256" key="3">
    <source>
        <dbReference type="ARBA" id="ARBA00007520"/>
    </source>
</evidence>
<comment type="similarity">
    <text evidence="2">Belongs to the major facilitator superfamily. Bcr/CmlA family.</text>
</comment>
<feature type="transmembrane region" description="Helical" evidence="9">
    <location>
        <begin position="285"/>
        <end position="312"/>
    </location>
</feature>
<evidence type="ECO:0000256" key="4">
    <source>
        <dbReference type="ARBA" id="ARBA00022448"/>
    </source>
</evidence>
<dbReference type="InterPro" id="IPR001958">
    <property type="entry name" value="Tet-R_TetA/multi-R_MdtG-like"/>
</dbReference>
<dbReference type="InterPro" id="IPR020846">
    <property type="entry name" value="MFS_dom"/>
</dbReference>
<evidence type="ECO:0000313" key="11">
    <source>
        <dbReference type="EMBL" id="MBB2892733.1"/>
    </source>
</evidence>
<dbReference type="CDD" id="cd17320">
    <property type="entry name" value="MFS_MdfA_MDR_like"/>
    <property type="match status" value="1"/>
</dbReference>
<evidence type="ECO:0000256" key="9">
    <source>
        <dbReference type="SAM" id="Phobius"/>
    </source>
</evidence>
<sequence>MQIIESKRLARRPRAAIVALGLLSAFGPLSLDLYLPSLPRISEDLATSAGATQLTLSGSLAGLAVGQLLVGPISDRIGRRRPLLLGLAGFVVLSVVCAVAPTIGVLIVARFAQGLCGAAGLVIARAIVRDAYPDEHIADVFSLLMVVNGLAPVLAPLVGGGLLHLMPWRGLFGVLTAVGLLIGWLTVMALPETLPPERRQGGALRGIAAAAREVGRDRLFRGATGVLALASGTLFTYISLSSFVLQDRFGLSAGEFSAVFAINSTAIIAGSWVSQRLLRRLPMHIVLGIGLTFMAAASIAGSASAALQLGLIGLLPSLVFAIGSVGIVMPTATALALLRHSRNAGMASAILGSLQYLAGAVVGPLVSVRGATLGAMTAGMTVSAALGIAVWALVIRPGATSSDVAEPEVSAANRSPV</sequence>
<feature type="transmembrane region" description="Helical" evidence="9">
    <location>
        <begin position="140"/>
        <end position="165"/>
    </location>
</feature>
<dbReference type="GO" id="GO:0042910">
    <property type="term" value="F:xenobiotic transmembrane transporter activity"/>
    <property type="evidence" value="ECO:0007669"/>
    <property type="project" value="InterPro"/>
</dbReference>
<keyword evidence="4" id="KW-0813">Transport</keyword>
<gene>
    <name evidence="11" type="ORF">FHU39_002751</name>
</gene>
<reference evidence="11 12" key="1">
    <citation type="submission" date="2020-08" db="EMBL/GenBank/DDBJ databases">
        <title>Sequencing the genomes of 1000 actinobacteria strains.</title>
        <authorList>
            <person name="Klenk H.-P."/>
        </authorList>
    </citation>
    <scope>NUCLEOTIDE SEQUENCE [LARGE SCALE GENOMIC DNA]</scope>
    <source>
        <strain evidence="11 12">DSM 105369</strain>
    </source>
</reference>
<feature type="transmembrane region" description="Helical" evidence="9">
    <location>
        <begin position="107"/>
        <end position="128"/>
    </location>
</feature>
<dbReference type="SUPFAM" id="SSF103473">
    <property type="entry name" value="MFS general substrate transporter"/>
    <property type="match status" value="1"/>
</dbReference>
<dbReference type="PROSITE" id="PS00216">
    <property type="entry name" value="SUGAR_TRANSPORT_1"/>
    <property type="match status" value="1"/>
</dbReference>
<evidence type="ECO:0000256" key="5">
    <source>
        <dbReference type="ARBA" id="ARBA00022475"/>
    </source>
</evidence>
<feature type="transmembrane region" description="Helical" evidence="9">
    <location>
        <begin position="12"/>
        <end position="31"/>
    </location>
</feature>
<dbReference type="AlphaFoldDB" id="A0A839N999"/>